<organism evidence="2">
    <name type="scientific">Culex pipiens</name>
    <name type="common">House mosquito</name>
    <dbReference type="NCBI Taxonomy" id="7175"/>
    <lineage>
        <taxon>Eukaryota</taxon>
        <taxon>Metazoa</taxon>
        <taxon>Ecdysozoa</taxon>
        <taxon>Arthropoda</taxon>
        <taxon>Hexapoda</taxon>
        <taxon>Insecta</taxon>
        <taxon>Pterygota</taxon>
        <taxon>Neoptera</taxon>
        <taxon>Endopterygota</taxon>
        <taxon>Diptera</taxon>
        <taxon>Nematocera</taxon>
        <taxon>Culicoidea</taxon>
        <taxon>Culicidae</taxon>
        <taxon>Culicinae</taxon>
        <taxon>Culicini</taxon>
        <taxon>Culex</taxon>
        <taxon>Culex</taxon>
    </lineage>
</organism>
<name>A0A8D8JUG8_CULPI</name>
<accession>A0A8D8JUG8</accession>
<protein>
    <submittedName>
        <fullName evidence="2">(northern house mosquito) hypothetical protein</fullName>
    </submittedName>
</protein>
<evidence type="ECO:0000313" key="2">
    <source>
        <dbReference type="EMBL" id="CAG6576347.1"/>
    </source>
</evidence>
<sequence length="120" mass="12415">MFRPVVAGLVPTSAGHRTVGHRSAATGSHQCNHLSSACTFSAGPANPNRTGMGRLLQAGPLPPPLGAADGEARQTGRLWPAGGVPHAHRHHHVQGVSAPPEPADWPGRLQRAVARDTGLL</sequence>
<proteinExistence type="predicted"/>
<dbReference type="EMBL" id="HBUE01295801">
    <property type="protein sequence ID" value="CAG6576347.1"/>
    <property type="molecule type" value="Transcribed_RNA"/>
</dbReference>
<feature type="region of interest" description="Disordered" evidence="1">
    <location>
        <begin position="49"/>
        <end position="107"/>
    </location>
</feature>
<reference evidence="2" key="1">
    <citation type="submission" date="2021-05" db="EMBL/GenBank/DDBJ databases">
        <authorList>
            <person name="Alioto T."/>
            <person name="Alioto T."/>
            <person name="Gomez Garrido J."/>
        </authorList>
    </citation>
    <scope>NUCLEOTIDE SEQUENCE</scope>
</reference>
<evidence type="ECO:0000256" key="1">
    <source>
        <dbReference type="SAM" id="MobiDB-lite"/>
    </source>
</evidence>
<dbReference type="AlphaFoldDB" id="A0A8D8JUG8"/>
<dbReference type="EMBL" id="HBUE01189946">
    <property type="protein sequence ID" value="CAG6524664.1"/>
    <property type="molecule type" value="Transcribed_RNA"/>
</dbReference>